<dbReference type="Pfam" id="PF16215">
    <property type="entry name" value="DUF4876"/>
    <property type="match status" value="1"/>
</dbReference>
<reference evidence="2 3" key="1">
    <citation type="submission" date="2011-02" db="EMBL/GenBank/DDBJ databases">
        <authorList>
            <person name="Weinstock G."/>
            <person name="Sodergren E."/>
            <person name="Clifton S."/>
            <person name="Fulton L."/>
            <person name="Fulton B."/>
            <person name="Courtney L."/>
            <person name="Fronick C."/>
            <person name="Harrison M."/>
            <person name="Strong C."/>
            <person name="Farmer C."/>
            <person name="Delahaunty K."/>
            <person name="Markovic C."/>
            <person name="Hall O."/>
            <person name="Minx P."/>
            <person name="Tomlinson C."/>
            <person name="Mitreva M."/>
            <person name="Hou S."/>
            <person name="Chen J."/>
            <person name="Wollam A."/>
            <person name="Pepin K.H."/>
            <person name="Johnson M."/>
            <person name="Bhonagiri V."/>
            <person name="Zhang X."/>
            <person name="Suruliraj S."/>
            <person name="Warren W."/>
            <person name="Chinwalla A."/>
            <person name="Mardis E.R."/>
            <person name="Wilson R.K."/>
        </authorList>
    </citation>
    <scope>NUCLEOTIDE SEQUENCE [LARGE SCALE GENOMIC DNA]</scope>
    <source>
        <strain evidence="2 3">YIT 12057</strain>
    </source>
</reference>
<comment type="caution">
    <text evidence="2">The sequence shown here is derived from an EMBL/GenBank/DDBJ whole genome shotgun (WGS) entry which is preliminary data.</text>
</comment>
<dbReference type="AlphaFoldDB" id="F3PNF9"/>
<gene>
    <name evidence="2" type="ORF">HMPREF9446_00245</name>
</gene>
<protein>
    <recommendedName>
        <fullName evidence="1">LTD domain-containing protein</fullName>
    </recommendedName>
</protein>
<dbReference type="PROSITE" id="PS51257">
    <property type="entry name" value="PROKAR_LIPOPROTEIN"/>
    <property type="match status" value="1"/>
</dbReference>
<dbReference type="InterPro" id="IPR001322">
    <property type="entry name" value="Lamin_tail_dom"/>
</dbReference>
<evidence type="ECO:0000313" key="3">
    <source>
        <dbReference type="Proteomes" id="UP000003416"/>
    </source>
</evidence>
<sequence>MKKYTIIFVLTALALVSCEQFREANDAENIAPISVSVKLRLEMENLTLAEDLLVKFDNYNEGLHLEKGFRSENVQVDGIVPGIYTISVSGVATDREGGEYYLNGNLVNRALFDNGTSLELPLKGLKISPLVFKEIYYAGSRTPLNAAYFRDQFYEIYNNSAETQYLDGIYFANLTPGKATTSLPLWPEEDGDDYVYAERVWKFPGNGKEYPLASGESCVIAQFAANHKLQQYNPDSPVDCSSSEFEFNMNNPNFPDQPAIDMVHVFYNGKSEIGRIPQYLTSVFGGAYVLFKVAEGDTWDPVNDLSMKTTDLRKPNSKNFYAKIPVRYVLDAVEAIDNESMVNAKRIPAVLDAGLTYVGATYCGLGVARKPSMNENGEFLRRENGALIFQDGNNSTDDFEKKVVPELRRYGTGMPSWNHSK</sequence>
<dbReference type="EMBL" id="AFBN01000005">
    <property type="protein sequence ID" value="EGF59698.1"/>
    <property type="molecule type" value="Genomic_DNA"/>
</dbReference>
<dbReference type="RefSeq" id="WP_009123609.1">
    <property type="nucleotide sequence ID" value="NZ_GL882606.1"/>
</dbReference>
<evidence type="ECO:0000313" key="2">
    <source>
        <dbReference type="EMBL" id="EGF59698.1"/>
    </source>
</evidence>
<evidence type="ECO:0000259" key="1">
    <source>
        <dbReference type="PROSITE" id="PS51841"/>
    </source>
</evidence>
<name>F3PNF9_9BACE</name>
<dbReference type="GeneID" id="86048074"/>
<dbReference type="eggNOG" id="ENOG502Z9BC">
    <property type="taxonomic scope" value="Bacteria"/>
</dbReference>
<accession>F3PNF9</accession>
<proteinExistence type="predicted"/>
<dbReference type="PROSITE" id="PS51841">
    <property type="entry name" value="LTD"/>
    <property type="match status" value="1"/>
</dbReference>
<dbReference type="Proteomes" id="UP000003416">
    <property type="component" value="Unassembled WGS sequence"/>
</dbReference>
<dbReference type="STRING" id="763034.HMPREF9446_00245"/>
<dbReference type="HOGENOM" id="CLU_046268_0_0_10"/>
<organism evidence="2 3">
    <name type="scientific">Bacteroides fluxus YIT 12057</name>
    <dbReference type="NCBI Taxonomy" id="763034"/>
    <lineage>
        <taxon>Bacteria</taxon>
        <taxon>Pseudomonadati</taxon>
        <taxon>Bacteroidota</taxon>
        <taxon>Bacteroidia</taxon>
        <taxon>Bacteroidales</taxon>
        <taxon>Bacteroidaceae</taxon>
        <taxon>Bacteroides</taxon>
    </lineage>
</organism>
<feature type="domain" description="LTD" evidence="1">
    <location>
        <begin position="114"/>
        <end position="317"/>
    </location>
</feature>
<dbReference type="InterPro" id="IPR032627">
    <property type="entry name" value="DUF4876"/>
</dbReference>
<keyword evidence="3" id="KW-1185">Reference proteome</keyword>